<evidence type="ECO:0000259" key="2">
    <source>
        <dbReference type="Pfam" id="PF23865"/>
    </source>
</evidence>
<keyword evidence="4" id="KW-1185">Reference proteome</keyword>
<feature type="domain" description="DUF7223" evidence="2">
    <location>
        <begin position="281"/>
        <end position="491"/>
    </location>
</feature>
<dbReference type="Pfam" id="PF23865">
    <property type="entry name" value="DUF7223"/>
    <property type="match status" value="1"/>
</dbReference>
<protein>
    <recommendedName>
        <fullName evidence="2">DUF7223 domain-containing protein</fullName>
    </recommendedName>
</protein>
<dbReference type="EMBL" id="JBANRG010000020">
    <property type="protein sequence ID" value="KAK7457175.1"/>
    <property type="molecule type" value="Genomic_DNA"/>
</dbReference>
<dbReference type="Proteomes" id="UP001498398">
    <property type="component" value="Unassembled WGS sequence"/>
</dbReference>
<evidence type="ECO:0000313" key="3">
    <source>
        <dbReference type="EMBL" id="KAK7457175.1"/>
    </source>
</evidence>
<dbReference type="InterPro" id="IPR055647">
    <property type="entry name" value="DUF7223"/>
</dbReference>
<keyword evidence="1" id="KW-0732">Signal</keyword>
<feature type="signal peptide" evidence="1">
    <location>
        <begin position="1"/>
        <end position="18"/>
    </location>
</feature>
<feature type="chain" id="PRO_5045717017" description="DUF7223 domain-containing protein" evidence="1">
    <location>
        <begin position="19"/>
        <end position="539"/>
    </location>
</feature>
<comment type="caution">
    <text evidence="3">The sequence shown here is derived from an EMBL/GenBank/DDBJ whole genome shotgun (WGS) entry which is preliminary data.</text>
</comment>
<sequence>MSLSTIALLSLLSSAAYGFTNDWTQPCFNGQCAYSTDLGSFKIWGSPDAITDITTAAGWEILNCDPNALTQDIRLVCTNPDGCGHFYSASGPVGKLVRLPQNCGKSAFARISRNWVHEDQSLPSNLARSIRRRDGTTPDVQGLAVDTDFAAVDPAQNGNVSIAIEGSNVPGAVGDAEITPAPARRSRLSMKKRGFLGDIFKKFTSFDKDITKDLPPVDIDQTFPIFEDKISCPASGNIPAFDASIKADVVAKAHAVISLGMAATGTVVPPKLDEFGVFVGLNADLTGTLELVGSASGTADSGKISLFEVGIPGLDFPGILTLGPSFKIQGQATANLDIDAQLSVDLAYHVENAKLFFPPSDDATSDGGFSPLDSPLKLSVSPSVNSSATVAAHLIPTIDLGVSALGGIAEATVFLDLDASVSTTLSLNAGAVASVTTDGDKSASADVEGCVDVGAGFDVNAGADGSFFGLFDKSTQINLFSKKFELFKKCLGTSTSTRRDLDIRSPVHHKRALACSPLDPANLVSVAEEAIPADSIAAI</sequence>
<organism evidence="3 4">
    <name type="scientific">Marasmiellus scandens</name>
    <dbReference type="NCBI Taxonomy" id="2682957"/>
    <lineage>
        <taxon>Eukaryota</taxon>
        <taxon>Fungi</taxon>
        <taxon>Dikarya</taxon>
        <taxon>Basidiomycota</taxon>
        <taxon>Agaricomycotina</taxon>
        <taxon>Agaricomycetes</taxon>
        <taxon>Agaricomycetidae</taxon>
        <taxon>Agaricales</taxon>
        <taxon>Marasmiineae</taxon>
        <taxon>Omphalotaceae</taxon>
        <taxon>Marasmiellus</taxon>
    </lineage>
</organism>
<reference evidence="3 4" key="1">
    <citation type="submission" date="2024-01" db="EMBL/GenBank/DDBJ databases">
        <title>A draft genome for the cacao thread blight pathogen Marasmiellus scandens.</title>
        <authorList>
            <person name="Baruah I.K."/>
            <person name="Leung J."/>
            <person name="Bukari Y."/>
            <person name="Amoako-Attah I."/>
            <person name="Meinhardt L.W."/>
            <person name="Bailey B.A."/>
            <person name="Cohen S.P."/>
        </authorList>
    </citation>
    <scope>NUCLEOTIDE SEQUENCE [LARGE SCALE GENOMIC DNA]</scope>
    <source>
        <strain evidence="3 4">GH-19</strain>
    </source>
</reference>
<evidence type="ECO:0000256" key="1">
    <source>
        <dbReference type="SAM" id="SignalP"/>
    </source>
</evidence>
<name>A0ABR1JGH4_9AGAR</name>
<proteinExistence type="predicted"/>
<evidence type="ECO:0000313" key="4">
    <source>
        <dbReference type="Proteomes" id="UP001498398"/>
    </source>
</evidence>
<accession>A0ABR1JGH4</accession>
<gene>
    <name evidence="3" type="ORF">VKT23_010474</name>
</gene>